<keyword evidence="5 7" id="KW-0472">Membrane</keyword>
<evidence type="ECO:0000256" key="7">
    <source>
        <dbReference type="SAM" id="Phobius"/>
    </source>
</evidence>
<feature type="transmembrane region" description="Helical" evidence="7">
    <location>
        <begin position="287"/>
        <end position="306"/>
    </location>
</feature>
<feature type="compositionally biased region" description="Basic and acidic residues" evidence="6">
    <location>
        <begin position="370"/>
        <end position="383"/>
    </location>
</feature>
<evidence type="ECO:0000256" key="5">
    <source>
        <dbReference type="ARBA" id="ARBA00023136"/>
    </source>
</evidence>
<dbReference type="EMBL" id="QFPP01000815">
    <property type="protein sequence ID" value="PZQ57884.1"/>
    <property type="molecule type" value="Genomic_DNA"/>
</dbReference>
<feature type="transmembrane region" description="Helical" evidence="7">
    <location>
        <begin position="55"/>
        <end position="73"/>
    </location>
</feature>
<feature type="transmembrane region" description="Helical" evidence="7">
    <location>
        <begin position="80"/>
        <end position="100"/>
    </location>
</feature>
<dbReference type="AlphaFoldDB" id="A0A2W5NY75"/>
<organism evidence="8 9">
    <name type="scientific">Variovorax paradoxus</name>
    <dbReference type="NCBI Taxonomy" id="34073"/>
    <lineage>
        <taxon>Bacteria</taxon>
        <taxon>Pseudomonadati</taxon>
        <taxon>Pseudomonadota</taxon>
        <taxon>Betaproteobacteria</taxon>
        <taxon>Burkholderiales</taxon>
        <taxon>Comamonadaceae</taxon>
        <taxon>Variovorax</taxon>
    </lineage>
</organism>
<dbReference type="CDD" id="cd06580">
    <property type="entry name" value="TM_PBP1_transp_TpRbsC_like"/>
    <property type="match status" value="1"/>
</dbReference>
<reference evidence="8 9" key="1">
    <citation type="submission" date="2017-08" db="EMBL/GenBank/DDBJ databases">
        <title>Infants hospitalized years apart are colonized by the same room-sourced microbial strains.</title>
        <authorList>
            <person name="Brooks B."/>
            <person name="Olm M.R."/>
            <person name="Firek B.A."/>
            <person name="Baker R."/>
            <person name="Thomas B.C."/>
            <person name="Morowitz M.J."/>
            <person name="Banfield J.F."/>
        </authorList>
    </citation>
    <scope>NUCLEOTIDE SEQUENCE [LARGE SCALE GENOMIC DNA]</scope>
    <source>
        <strain evidence="8">S2_005_003_R2_41</strain>
    </source>
</reference>
<dbReference type="GO" id="GO:0022857">
    <property type="term" value="F:transmembrane transporter activity"/>
    <property type="evidence" value="ECO:0007669"/>
    <property type="project" value="InterPro"/>
</dbReference>
<evidence type="ECO:0000313" key="9">
    <source>
        <dbReference type="Proteomes" id="UP000249135"/>
    </source>
</evidence>
<evidence type="ECO:0000256" key="4">
    <source>
        <dbReference type="ARBA" id="ARBA00022989"/>
    </source>
</evidence>
<feature type="transmembrane region" description="Helical" evidence="7">
    <location>
        <begin position="189"/>
        <end position="207"/>
    </location>
</feature>
<feature type="transmembrane region" description="Helical" evidence="7">
    <location>
        <begin position="265"/>
        <end position="282"/>
    </location>
</feature>
<feature type="transmembrane region" description="Helical" evidence="7">
    <location>
        <begin position="139"/>
        <end position="157"/>
    </location>
</feature>
<feature type="region of interest" description="Disordered" evidence="6">
    <location>
        <begin position="360"/>
        <end position="383"/>
    </location>
</feature>
<feature type="transmembrane region" description="Helical" evidence="7">
    <location>
        <begin position="236"/>
        <end position="259"/>
    </location>
</feature>
<proteinExistence type="predicted"/>
<dbReference type="PANTHER" id="PTHR47089">
    <property type="entry name" value="ABC TRANSPORTER, PERMEASE PROTEIN"/>
    <property type="match status" value="1"/>
</dbReference>
<gene>
    <name evidence="8" type="ORF">DI563_31295</name>
</gene>
<sequence>MRAALREALLPVLAIAAALLVFGLFVAIAAGADPVEAWSVLFQGAFGSWFSWQNTLQRAAPLMLTALCVAIPARAGLVIIGGEGALVLGGLACAAMAYLVPVPANIVGTALVCLAGAVAGALWIMLAGWLRQYRGINETISSLLLAYIAIGIFKHLVEGVLRDPASLNKPSTYALAEGLRIGGIGGSDVHWGLVLGVVACVGLGLWLRVTASGFSIRVVGGNPRTAQLVGLPANRLILLACALGGACAGLAGAVEVAAVHTNANASLIAGYGYAGILVAFIARQNPLAVIPVAILFGGFGAAGSLLQRRLGLPDASVQVLQGIAFVLILASEALRGTTGKAVAAKLFARPFEELEQLPVRAAAPEAGAPQRREAPASRKEVFA</sequence>
<name>A0A2W5NY75_VARPD</name>
<keyword evidence="3 7" id="KW-0812">Transmembrane</keyword>
<comment type="caution">
    <text evidence="8">The sequence shown here is derived from an EMBL/GenBank/DDBJ whole genome shotgun (WGS) entry which is preliminary data.</text>
</comment>
<dbReference type="InterPro" id="IPR001851">
    <property type="entry name" value="ABC_transp_permease"/>
</dbReference>
<keyword evidence="2" id="KW-1003">Cell membrane</keyword>
<keyword evidence="4 7" id="KW-1133">Transmembrane helix</keyword>
<dbReference type="PANTHER" id="PTHR47089:SF1">
    <property type="entry name" value="GUANOSINE ABC TRANSPORTER PERMEASE PROTEIN NUPP"/>
    <property type="match status" value="1"/>
</dbReference>
<evidence type="ECO:0000256" key="6">
    <source>
        <dbReference type="SAM" id="MobiDB-lite"/>
    </source>
</evidence>
<evidence type="ECO:0000256" key="3">
    <source>
        <dbReference type="ARBA" id="ARBA00022692"/>
    </source>
</evidence>
<feature type="transmembrane region" description="Helical" evidence="7">
    <location>
        <begin position="106"/>
        <end position="127"/>
    </location>
</feature>
<dbReference type="GO" id="GO:0005886">
    <property type="term" value="C:plasma membrane"/>
    <property type="evidence" value="ECO:0007669"/>
    <property type="project" value="UniProtKB-SubCell"/>
</dbReference>
<comment type="subcellular location">
    <subcellularLocation>
        <location evidence="1">Cell membrane</location>
        <topology evidence="1">Multi-pass membrane protein</topology>
    </subcellularLocation>
</comment>
<evidence type="ECO:0000256" key="2">
    <source>
        <dbReference type="ARBA" id="ARBA00022475"/>
    </source>
</evidence>
<protein>
    <submittedName>
        <fullName evidence="8">ABC transporter permease</fullName>
    </submittedName>
</protein>
<accession>A0A2W5NY75</accession>
<evidence type="ECO:0000313" key="8">
    <source>
        <dbReference type="EMBL" id="PZQ57884.1"/>
    </source>
</evidence>
<evidence type="ECO:0000256" key="1">
    <source>
        <dbReference type="ARBA" id="ARBA00004651"/>
    </source>
</evidence>
<dbReference type="Pfam" id="PF02653">
    <property type="entry name" value="BPD_transp_2"/>
    <property type="match status" value="1"/>
</dbReference>
<dbReference type="Proteomes" id="UP000249135">
    <property type="component" value="Unassembled WGS sequence"/>
</dbReference>